<evidence type="ECO:0000313" key="10">
    <source>
        <dbReference type="EMBL" id="KAI8045736.1"/>
    </source>
</evidence>
<dbReference type="EMBL" id="JAMKOV010000001">
    <property type="protein sequence ID" value="KAI8045736.1"/>
    <property type="molecule type" value="Genomic_DNA"/>
</dbReference>
<organism evidence="10 11">
    <name type="scientific">Drosophila gunungcola</name>
    <name type="common">fruit fly</name>
    <dbReference type="NCBI Taxonomy" id="103775"/>
    <lineage>
        <taxon>Eukaryota</taxon>
        <taxon>Metazoa</taxon>
        <taxon>Ecdysozoa</taxon>
        <taxon>Arthropoda</taxon>
        <taxon>Hexapoda</taxon>
        <taxon>Insecta</taxon>
        <taxon>Pterygota</taxon>
        <taxon>Neoptera</taxon>
        <taxon>Endopterygota</taxon>
        <taxon>Diptera</taxon>
        <taxon>Brachycera</taxon>
        <taxon>Muscomorpha</taxon>
        <taxon>Ephydroidea</taxon>
        <taxon>Drosophilidae</taxon>
        <taxon>Drosophila</taxon>
        <taxon>Sophophora</taxon>
    </lineage>
</organism>
<dbReference type="Proteomes" id="UP001059596">
    <property type="component" value="Chromosome 3R"/>
</dbReference>
<keyword evidence="11" id="KW-1185">Reference proteome</keyword>
<proteinExistence type="predicted"/>
<evidence type="ECO:0000256" key="5">
    <source>
        <dbReference type="ARBA" id="ARBA00023136"/>
    </source>
</evidence>
<keyword evidence="6" id="KW-0675">Receptor</keyword>
<dbReference type="PANTHER" id="PTHR42643:SF38">
    <property type="entry name" value="IONOTROPIC RECEPTOR 100A"/>
    <property type="match status" value="1"/>
</dbReference>
<reference evidence="10" key="1">
    <citation type="journal article" date="2023" name="Genome Biol. Evol.">
        <title>Long-read-based Genome Assembly of Drosophila gunungcola Reveals Fewer Chemosensory Genes in Flower-breeding Species.</title>
        <authorList>
            <person name="Negi A."/>
            <person name="Liao B.Y."/>
            <person name="Yeh S.D."/>
        </authorList>
    </citation>
    <scope>NUCLEOTIDE SEQUENCE</scope>
    <source>
        <strain evidence="10">Sukarami</strain>
    </source>
</reference>
<sequence>MATTLHIITLALVGVTIGQTNNTEYKLVLDSILDSLEGGLELHLWNPANGDNELVQFLMKHRKTSLKISLSQEKAPSGTSNVRHNFYLFEDVQLMQDILISLVNTDGFYILALEKYKPENDAILIDFMAKVWLQHGHSRIYYVQLSLERILLYNPFRQSVVLVKNPKAYGRIYKNLQGYPLRIYIFDSVYSSVSGDGASNKVLSVDGADAKLAKTVARQLNFTPHYLWPDDEFFGGRLADGSYSGGVGRAHRGEVDIIFAGFFVKDYLTTHIQFSAAVYMDELCLYVQKAQRIPQSILPLFAVHTDVWLCFLLVGLVGSLVWFLLRALNLGLRIEGIPDGSQSTAISSFGAAGRIFIDTWVVWVRVNVGRFPPFHSERIFVASLCLVSVIFGALLESSLATVYIRPLYYRDTNTLRELDESGHPIYIKHPAFKDDLFYGHDSEVYRRLDAKMTLVAEGEERLIEMVSKRGGFAGVTRSASLQLSDIRYVMTKKVHKIPECPKNYHIAYVLPRPSPHLEEVNRIVLRLVAGGIVGLWTGETKERAKWSIQRFPEYLAQLDVGRWKVLTISDVQLAFYALTIGCLLSAVVCMAEVFLRRKRTFFSHSVGLNQFYK</sequence>
<comment type="subcellular location">
    <subcellularLocation>
        <location evidence="1">Cell membrane</location>
        <topology evidence="1">Multi-pass membrane protein</topology>
    </subcellularLocation>
</comment>
<feature type="transmembrane region" description="Helical" evidence="8">
    <location>
        <begin position="573"/>
        <end position="595"/>
    </location>
</feature>
<evidence type="ECO:0000256" key="6">
    <source>
        <dbReference type="ARBA" id="ARBA00023170"/>
    </source>
</evidence>
<keyword evidence="5 8" id="KW-0472">Membrane</keyword>
<dbReference type="InterPro" id="IPR052192">
    <property type="entry name" value="Insect_Ionotropic_Sensory_Rcpt"/>
</dbReference>
<gene>
    <name evidence="10" type="ORF">M5D96_001920</name>
</gene>
<dbReference type="SUPFAM" id="SSF53850">
    <property type="entry name" value="Periplasmic binding protein-like II"/>
    <property type="match status" value="1"/>
</dbReference>
<dbReference type="Gene3D" id="3.40.190.10">
    <property type="entry name" value="Periplasmic binding protein-like II"/>
    <property type="match status" value="1"/>
</dbReference>
<accession>A0A9P9YZ33</accession>
<keyword evidence="4 8" id="KW-1133">Transmembrane helix</keyword>
<evidence type="ECO:0000256" key="9">
    <source>
        <dbReference type="SAM" id="SignalP"/>
    </source>
</evidence>
<protein>
    <submittedName>
        <fullName evidence="10">Uncharacterized protein</fullName>
    </submittedName>
</protein>
<feature type="chain" id="PRO_5040301439" evidence="9">
    <location>
        <begin position="19"/>
        <end position="613"/>
    </location>
</feature>
<evidence type="ECO:0000256" key="3">
    <source>
        <dbReference type="ARBA" id="ARBA00022692"/>
    </source>
</evidence>
<feature type="transmembrane region" description="Helical" evidence="8">
    <location>
        <begin position="379"/>
        <end position="404"/>
    </location>
</feature>
<keyword evidence="3 8" id="KW-0812">Transmembrane</keyword>
<keyword evidence="9" id="KW-0732">Signal</keyword>
<evidence type="ECO:0000256" key="2">
    <source>
        <dbReference type="ARBA" id="ARBA00022475"/>
    </source>
</evidence>
<feature type="transmembrane region" description="Helical" evidence="8">
    <location>
        <begin position="297"/>
        <end position="325"/>
    </location>
</feature>
<evidence type="ECO:0000256" key="8">
    <source>
        <dbReference type="SAM" id="Phobius"/>
    </source>
</evidence>
<dbReference type="OrthoDB" id="8195814at2759"/>
<keyword evidence="7" id="KW-0325">Glycoprotein</keyword>
<feature type="signal peptide" evidence="9">
    <location>
        <begin position="1"/>
        <end position="18"/>
    </location>
</feature>
<dbReference type="GO" id="GO:0005886">
    <property type="term" value="C:plasma membrane"/>
    <property type="evidence" value="ECO:0007669"/>
    <property type="project" value="UniProtKB-SubCell"/>
</dbReference>
<name>A0A9P9YZ33_9MUSC</name>
<evidence type="ECO:0000256" key="7">
    <source>
        <dbReference type="ARBA" id="ARBA00023180"/>
    </source>
</evidence>
<dbReference type="FunFam" id="3.40.190.10:FF:000289">
    <property type="entry name" value="Ionotropic receptor 10a"/>
    <property type="match status" value="1"/>
</dbReference>
<dbReference type="AlphaFoldDB" id="A0A9P9YZ33"/>
<evidence type="ECO:0000256" key="4">
    <source>
        <dbReference type="ARBA" id="ARBA00022989"/>
    </source>
</evidence>
<evidence type="ECO:0000256" key="1">
    <source>
        <dbReference type="ARBA" id="ARBA00004651"/>
    </source>
</evidence>
<comment type="caution">
    <text evidence="10">The sequence shown here is derived from an EMBL/GenBank/DDBJ whole genome shotgun (WGS) entry which is preliminary data.</text>
</comment>
<dbReference type="PANTHER" id="PTHR42643">
    <property type="entry name" value="IONOTROPIC RECEPTOR 20A-RELATED"/>
    <property type="match status" value="1"/>
</dbReference>
<evidence type="ECO:0000313" key="11">
    <source>
        <dbReference type="Proteomes" id="UP001059596"/>
    </source>
</evidence>
<keyword evidence="2" id="KW-1003">Cell membrane</keyword>